<evidence type="ECO:0000313" key="2">
    <source>
        <dbReference type="Proteomes" id="UP000234206"/>
    </source>
</evidence>
<gene>
    <name evidence="1" type="ORF">CYJ76_00590</name>
</gene>
<evidence type="ECO:0000313" key="1">
    <source>
        <dbReference type="EMBL" id="PKZ42788.1"/>
    </source>
</evidence>
<dbReference type="PANTHER" id="PTHR21599:SF0">
    <property type="entry name" value="GLYCERATE KINASE"/>
    <property type="match status" value="1"/>
</dbReference>
<accession>A0A2I1PDS4</accession>
<dbReference type="InterPro" id="IPR018197">
    <property type="entry name" value="Glycerate_kinase_RE-like"/>
</dbReference>
<dbReference type="AlphaFoldDB" id="A0A2I1PDS4"/>
<comment type="caution">
    <text evidence="1">The sequence shown here is derived from an EMBL/GenBank/DDBJ whole genome shotgun (WGS) entry which is preliminary data.</text>
</comment>
<reference evidence="1 2" key="1">
    <citation type="submission" date="2017-12" db="EMBL/GenBank/DDBJ databases">
        <title>Phylogenetic diversity of female urinary microbiome.</title>
        <authorList>
            <person name="Thomas-White K."/>
            <person name="Wolfe A.J."/>
        </authorList>
    </citation>
    <scope>NUCLEOTIDE SEQUENCE [LARGE SCALE GENOMIC DNA]</scope>
    <source>
        <strain evidence="1 2">UMB1298</strain>
    </source>
</reference>
<organism evidence="1 2">
    <name type="scientific">Kytococcus schroeteri</name>
    <dbReference type="NCBI Taxonomy" id="138300"/>
    <lineage>
        <taxon>Bacteria</taxon>
        <taxon>Bacillati</taxon>
        <taxon>Actinomycetota</taxon>
        <taxon>Actinomycetes</taxon>
        <taxon>Micrococcales</taxon>
        <taxon>Kytococcaceae</taxon>
        <taxon>Kytococcus</taxon>
    </lineage>
</organism>
<dbReference type="EMBL" id="PKIZ01000001">
    <property type="protein sequence ID" value="PKZ42788.1"/>
    <property type="molecule type" value="Genomic_DNA"/>
</dbReference>
<protein>
    <recommendedName>
        <fullName evidence="3">Glycerate kinase</fullName>
    </recommendedName>
</protein>
<keyword evidence="2" id="KW-1185">Reference proteome</keyword>
<proteinExistence type="predicted"/>
<name>A0A2I1PDS4_9MICO</name>
<dbReference type="SUPFAM" id="SSF110738">
    <property type="entry name" value="Glycerate kinase I"/>
    <property type="match status" value="1"/>
</dbReference>
<dbReference type="InterPro" id="IPR036129">
    <property type="entry name" value="Glycerate_kinase_sf"/>
</dbReference>
<evidence type="ECO:0008006" key="3">
    <source>
        <dbReference type="Google" id="ProtNLM"/>
    </source>
</evidence>
<dbReference type="GO" id="GO:0008887">
    <property type="term" value="F:glycerate kinase activity"/>
    <property type="evidence" value="ECO:0007669"/>
    <property type="project" value="InterPro"/>
</dbReference>
<dbReference type="InterPro" id="IPR004381">
    <property type="entry name" value="Glycerate_kinase"/>
</dbReference>
<dbReference type="GO" id="GO:0031388">
    <property type="term" value="P:organic acid phosphorylation"/>
    <property type="evidence" value="ECO:0007669"/>
    <property type="project" value="InterPro"/>
</dbReference>
<dbReference type="Pfam" id="PF02595">
    <property type="entry name" value="Gly_kinase"/>
    <property type="match status" value="1"/>
</dbReference>
<dbReference type="PANTHER" id="PTHR21599">
    <property type="entry name" value="GLYCERATE KINASE"/>
    <property type="match status" value="1"/>
</dbReference>
<dbReference type="Proteomes" id="UP000234206">
    <property type="component" value="Unassembled WGS sequence"/>
</dbReference>
<dbReference type="Gene3D" id="3.40.50.10350">
    <property type="entry name" value="Glycerate kinase, domain 1"/>
    <property type="match status" value="1"/>
</dbReference>
<sequence length="118" mass="11958">MAPGAERVSGVDMLLDLAGLDANLSTADLVVTGEGRLDGQTLSGKAPAGVLERARRAGIPVVAVCGTTELSEAEARAAGFTGVATLQELEPDPARCLADPAPLLHRIGEDLGRQLSAG</sequence>
<dbReference type="OrthoDB" id="9774290at2"/>